<dbReference type="GO" id="GO:0016491">
    <property type="term" value="F:oxidoreductase activity"/>
    <property type="evidence" value="ECO:0007669"/>
    <property type="project" value="InterPro"/>
</dbReference>
<dbReference type="Gene3D" id="3.40.109.10">
    <property type="entry name" value="NADH Oxidase"/>
    <property type="match status" value="1"/>
</dbReference>
<evidence type="ECO:0000259" key="1">
    <source>
        <dbReference type="Pfam" id="PF00881"/>
    </source>
</evidence>
<dbReference type="Pfam" id="PF00881">
    <property type="entry name" value="Nitroreductase"/>
    <property type="match status" value="1"/>
</dbReference>
<evidence type="ECO:0000313" key="2">
    <source>
        <dbReference type="EMBL" id="KAB2764504.1"/>
    </source>
</evidence>
<protein>
    <submittedName>
        <fullName evidence="2">SagB/ThcOx family dehydrogenase</fullName>
    </submittedName>
</protein>
<dbReference type="SUPFAM" id="SSF55469">
    <property type="entry name" value="FMN-dependent nitroreductase-like"/>
    <property type="match status" value="1"/>
</dbReference>
<gene>
    <name evidence="2" type="ORF">F9L04_19490</name>
</gene>
<comment type="caution">
    <text evidence="2">The sequence shown here is derived from an EMBL/GenBank/DDBJ whole genome shotgun (WGS) entry which is preliminary data.</text>
</comment>
<dbReference type="Proteomes" id="UP000481876">
    <property type="component" value="Unassembled WGS sequence"/>
</dbReference>
<dbReference type="PANTHER" id="PTHR43745:SF2">
    <property type="entry name" value="NITROREDUCTASE MJ1384-RELATED"/>
    <property type="match status" value="1"/>
</dbReference>
<accession>A0A6I0D541</accession>
<proteinExistence type="predicted"/>
<reference evidence="2 3" key="1">
    <citation type="submission" date="2019-09" db="EMBL/GenBank/DDBJ databases">
        <title>Taxonomic organization of the family Brucellaceae based on a phylogenomic approach.</title>
        <authorList>
            <person name="Leclercq S."/>
            <person name="Cloeckaert A."/>
            <person name="Zygmunt M.S."/>
        </authorList>
    </citation>
    <scope>NUCLEOTIDE SEQUENCE [LARGE SCALE GENOMIC DNA]</scope>
    <source>
        <strain evidence="2 3">LMG 3313</strain>
    </source>
</reference>
<dbReference type="AlphaFoldDB" id="A0A6I0D541"/>
<name>A0A6I0D541_BRUAN</name>
<dbReference type="InterPro" id="IPR029479">
    <property type="entry name" value="Nitroreductase"/>
</dbReference>
<sequence>MAALLARSAVPTSSMPFRGNGHELTLFTKRKGQIMTQQLSRRLFLAGTSAAASAGIVGAANAQTPAGGAASVSVQEALKQRRSTKRFGRADVPRETVLEVLWAANGVNRPDEGKTTAPAWHGSKDVDIYVALEDGVSLYNSAANTLEKVSDADIRADVSPTAFVRRAPVVLIYVSDGEKLAAAAGDIATSAPEELVIAARVNSAIMAQNVYLFCAAEGLGTCLLGTVDRTAVKTALKFPDHLTVTYIQPVGEIG</sequence>
<dbReference type="InterPro" id="IPR000415">
    <property type="entry name" value="Nitroreductase-like"/>
</dbReference>
<dbReference type="InterPro" id="IPR052544">
    <property type="entry name" value="Bacteriocin_Proc_Enz"/>
</dbReference>
<evidence type="ECO:0000313" key="3">
    <source>
        <dbReference type="Proteomes" id="UP000481876"/>
    </source>
</evidence>
<dbReference type="EMBL" id="WBWS01000022">
    <property type="protein sequence ID" value="KAB2764504.1"/>
    <property type="molecule type" value="Genomic_DNA"/>
</dbReference>
<dbReference type="PANTHER" id="PTHR43745">
    <property type="entry name" value="NITROREDUCTASE MJ1384-RELATED"/>
    <property type="match status" value="1"/>
</dbReference>
<organism evidence="2 3">
    <name type="scientific">Brucella anthropi</name>
    <name type="common">Ochrobactrum anthropi</name>
    <dbReference type="NCBI Taxonomy" id="529"/>
    <lineage>
        <taxon>Bacteria</taxon>
        <taxon>Pseudomonadati</taxon>
        <taxon>Pseudomonadota</taxon>
        <taxon>Alphaproteobacteria</taxon>
        <taxon>Hyphomicrobiales</taxon>
        <taxon>Brucellaceae</taxon>
        <taxon>Brucella/Ochrobactrum group</taxon>
        <taxon>Brucella</taxon>
    </lineage>
</organism>
<feature type="domain" description="Nitroreductase" evidence="1">
    <location>
        <begin position="78"/>
        <end position="251"/>
    </location>
</feature>